<dbReference type="InterPro" id="IPR023393">
    <property type="entry name" value="START-like_dom_sf"/>
</dbReference>
<dbReference type="RefSeq" id="WP_140699397.1">
    <property type="nucleotide sequence ID" value="NZ_RCZG01000022.1"/>
</dbReference>
<evidence type="ECO:0000313" key="2">
    <source>
        <dbReference type="Proteomes" id="UP000320095"/>
    </source>
</evidence>
<comment type="caution">
    <text evidence="1">The sequence shown here is derived from an EMBL/GenBank/DDBJ whole genome shotgun (WGS) entry which is preliminary data.</text>
</comment>
<evidence type="ECO:0000313" key="1">
    <source>
        <dbReference type="EMBL" id="TPG27407.1"/>
    </source>
</evidence>
<gene>
    <name evidence="1" type="ORF">EAH80_29075</name>
</gene>
<dbReference type="InterPro" id="IPR019587">
    <property type="entry name" value="Polyketide_cyclase/dehydratase"/>
</dbReference>
<dbReference type="Gene3D" id="3.30.530.20">
    <property type="match status" value="1"/>
</dbReference>
<dbReference type="SUPFAM" id="SSF55961">
    <property type="entry name" value="Bet v1-like"/>
    <property type="match status" value="1"/>
</dbReference>
<dbReference type="OrthoDB" id="3779334at2"/>
<protein>
    <submittedName>
        <fullName evidence="1">SRPBCC family protein</fullName>
    </submittedName>
</protein>
<dbReference type="AlphaFoldDB" id="A0A502DPV2"/>
<sequence length="168" mass="18928">MRYRDQPTVEVTQRVTCDVPAAWKLVTDIELPARCSSELQRVEWLGDADGVAVGARFRGFNERAAMGSWQTECEIVEVDEGRRWVWNVIGRDGPVATWAFEVEPTGDGVLIRQWARMGPGPSGLTPAIAARPELEGRIVAKRLLEWQRNMQANLDCIRDQLENSAELH</sequence>
<dbReference type="Pfam" id="PF10604">
    <property type="entry name" value="Polyketide_cyc2"/>
    <property type="match status" value="1"/>
</dbReference>
<reference evidence="1 2" key="1">
    <citation type="journal article" date="2019" name="Environ. Microbiol.">
        <title>Species interactions and distinct microbial communities in high Arctic permafrost affected cryosols are associated with the CH4 and CO2 gas fluxes.</title>
        <authorList>
            <person name="Altshuler I."/>
            <person name="Hamel J."/>
            <person name="Turney S."/>
            <person name="Magnuson E."/>
            <person name="Levesque R."/>
            <person name="Greer C."/>
            <person name="Whyte L.G."/>
        </authorList>
    </citation>
    <scope>NUCLEOTIDE SEQUENCE [LARGE SCALE GENOMIC DNA]</scope>
    <source>
        <strain evidence="1 2">S5.20</strain>
    </source>
</reference>
<accession>A0A502DPV2</accession>
<keyword evidence="2" id="KW-1185">Reference proteome</keyword>
<organism evidence="1 2">
    <name type="scientific">Mycolicibacterium hodleri</name>
    <dbReference type="NCBI Taxonomy" id="49897"/>
    <lineage>
        <taxon>Bacteria</taxon>
        <taxon>Bacillati</taxon>
        <taxon>Actinomycetota</taxon>
        <taxon>Actinomycetes</taxon>
        <taxon>Mycobacteriales</taxon>
        <taxon>Mycobacteriaceae</taxon>
        <taxon>Mycolicibacterium</taxon>
    </lineage>
</organism>
<dbReference type="EMBL" id="RCZG01000022">
    <property type="protein sequence ID" value="TPG27407.1"/>
    <property type="molecule type" value="Genomic_DNA"/>
</dbReference>
<dbReference type="CDD" id="cd07812">
    <property type="entry name" value="SRPBCC"/>
    <property type="match status" value="1"/>
</dbReference>
<name>A0A502DPV2_9MYCO</name>
<dbReference type="Proteomes" id="UP000320095">
    <property type="component" value="Unassembled WGS sequence"/>
</dbReference>
<proteinExistence type="predicted"/>